<feature type="transmembrane region" description="Helical" evidence="2">
    <location>
        <begin position="29"/>
        <end position="54"/>
    </location>
</feature>
<name>A0A182JET3_ANOAO</name>
<accession>A0A182JET3</accession>
<dbReference type="EnsemblMetazoa" id="AATE016734-RA">
    <property type="protein sequence ID" value="AATE016734-PA.1"/>
    <property type="gene ID" value="AATE016734"/>
</dbReference>
<sequence length="162" mass="17467">MASPAAIVQGGRKSCVSNFRVTPAQSPTAIITIIIIIIIVVVSVVVVVVVNNYIINKGNMSASKCHTVPWNPTVYEHPVERLRQSPARRSGCCGDASRQKKEHKNSRLKVMPPDMVPTTRLSTAPKCTPGRRMTLSGTGKHLVGPIASLPLIPVAHSKSDRD</sequence>
<proteinExistence type="predicted"/>
<feature type="region of interest" description="Disordered" evidence="1">
    <location>
        <begin position="86"/>
        <end position="131"/>
    </location>
</feature>
<protein>
    <submittedName>
        <fullName evidence="3">Uncharacterized protein</fullName>
    </submittedName>
</protein>
<keyword evidence="2" id="KW-0812">Transmembrane</keyword>
<evidence type="ECO:0000313" key="3">
    <source>
        <dbReference type="EnsemblMetazoa" id="AATE016734-PA.1"/>
    </source>
</evidence>
<keyword evidence="2" id="KW-0472">Membrane</keyword>
<evidence type="ECO:0000256" key="2">
    <source>
        <dbReference type="SAM" id="Phobius"/>
    </source>
</evidence>
<organism evidence="3">
    <name type="scientific">Anopheles atroparvus</name>
    <name type="common">European mosquito</name>
    <dbReference type="NCBI Taxonomy" id="41427"/>
    <lineage>
        <taxon>Eukaryota</taxon>
        <taxon>Metazoa</taxon>
        <taxon>Ecdysozoa</taxon>
        <taxon>Arthropoda</taxon>
        <taxon>Hexapoda</taxon>
        <taxon>Insecta</taxon>
        <taxon>Pterygota</taxon>
        <taxon>Neoptera</taxon>
        <taxon>Endopterygota</taxon>
        <taxon>Diptera</taxon>
        <taxon>Nematocera</taxon>
        <taxon>Culicoidea</taxon>
        <taxon>Culicidae</taxon>
        <taxon>Anophelinae</taxon>
        <taxon>Anopheles</taxon>
    </lineage>
</organism>
<evidence type="ECO:0000256" key="1">
    <source>
        <dbReference type="SAM" id="MobiDB-lite"/>
    </source>
</evidence>
<dbReference type="AlphaFoldDB" id="A0A182JET3"/>
<keyword evidence="2" id="KW-1133">Transmembrane helix</keyword>
<dbReference type="VEuPathDB" id="VectorBase:AATE016734"/>
<reference evidence="3" key="1">
    <citation type="submission" date="2022-08" db="UniProtKB">
        <authorList>
            <consortium name="EnsemblMetazoa"/>
        </authorList>
    </citation>
    <scope>IDENTIFICATION</scope>
    <source>
        <strain evidence="3">EBRO</strain>
    </source>
</reference>